<dbReference type="Proteomes" id="UP000317940">
    <property type="component" value="Unassembled WGS sequence"/>
</dbReference>
<keyword evidence="3" id="KW-1185">Reference proteome</keyword>
<dbReference type="RefSeq" id="WP_145903613.1">
    <property type="nucleotide sequence ID" value="NZ_BAAAMZ010000037.1"/>
</dbReference>
<dbReference type="PANTHER" id="PTHR35400:SF3">
    <property type="entry name" value="SLL1072 PROTEIN"/>
    <property type="match status" value="1"/>
</dbReference>
<proteinExistence type="predicted"/>
<reference evidence="2 3" key="1">
    <citation type="submission" date="2019-06" db="EMBL/GenBank/DDBJ databases">
        <title>Sequencing the genomes of 1000 actinobacteria strains.</title>
        <authorList>
            <person name="Klenk H.-P."/>
        </authorList>
    </citation>
    <scope>NUCLEOTIDE SEQUENCE [LARGE SCALE GENOMIC DNA]</scope>
    <source>
        <strain evidence="2 3">DSM 44826</strain>
    </source>
</reference>
<dbReference type="SUPFAM" id="SSF52980">
    <property type="entry name" value="Restriction endonuclease-like"/>
    <property type="match status" value="1"/>
</dbReference>
<evidence type="ECO:0000313" key="3">
    <source>
        <dbReference type="Proteomes" id="UP000317940"/>
    </source>
</evidence>
<dbReference type="GO" id="GO:0004519">
    <property type="term" value="F:endonuclease activity"/>
    <property type="evidence" value="ECO:0007669"/>
    <property type="project" value="UniProtKB-KW"/>
</dbReference>
<keyword evidence="2" id="KW-0255">Endonuclease</keyword>
<name>A0A561UD26_9ACTN</name>
<dbReference type="InterPro" id="IPR011335">
    <property type="entry name" value="Restrct_endonuc-II-like"/>
</dbReference>
<dbReference type="AlphaFoldDB" id="A0A561UD26"/>
<protein>
    <submittedName>
        <fullName evidence="2">Uma2 family endonuclease</fullName>
    </submittedName>
</protein>
<dbReference type="Gene3D" id="3.90.1570.10">
    <property type="entry name" value="tt1808, chain A"/>
    <property type="match status" value="1"/>
</dbReference>
<dbReference type="PANTHER" id="PTHR35400">
    <property type="entry name" value="SLR1083 PROTEIN"/>
    <property type="match status" value="1"/>
</dbReference>
<feature type="domain" description="Putative restriction endonuclease" evidence="1">
    <location>
        <begin position="14"/>
        <end position="182"/>
    </location>
</feature>
<organism evidence="2 3">
    <name type="scientific">Kitasatospora viridis</name>
    <dbReference type="NCBI Taxonomy" id="281105"/>
    <lineage>
        <taxon>Bacteria</taxon>
        <taxon>Bacillati</taxon>
        <taxon>Actinomycetota</taxon>
        <taxon>Actinomycetes</taxon>
        <taxon>Kitasatosporales</taxon>
        <taxon>Streptomycetaceae</taxon>
        <taxon>Kitasatospora</taxon>
    </lineage>
</organism>
<dbReference type="EMBL" id="VIWT01000001">
    <property type="protein sequence ID" value="TWF97245.1"/>
    <property type="molecule type" value="Genomic_DNA"/>
</dbReference>
<accession>A0A561UD26</accession>
<dbReference type="OrthoDB" id="5524117at2"/>
<evidence type="ECO:0000313" key="2">
    <source>
        <dbReference type="EMBL" id="TWF97245.1"/>
    </source>
</evidence>
<keyword evidence="2" id="KW-0540">Nuclease</keyword>
<dbReference type="InterPro" id="IPR008538">
    <property type="entry name" value="Uma2"/>
</dbReference>
<dbReference type="Pfam" id="PF05685">
    <property type="entry name" value="Uma2"/>
    <property type="match status" value="1"/>
</dbReference>
<dbReference type="InterPro" id="IPR012296">
    <property type="entry name" value="Nuclease_put_TT1808"/>
</dbReference>
<evidence type="ECO:0000259" key="1">
    <source>
        <dbReference type="Pfam" id="PF05685"/>
    </source>
</evidence>
<keyword evidence="2" id="KW-0378">Hydrolase</keyword>
<dbReference type="CDD" id="cd06260">
    <property type="entry name" value="DUF820-like"/>
    <property type="match status" value="1"/>
</dbReference>
<gene>
    <name evidence="2" type="ORF">FHX73_111025</name>
</gene>
<comment type="caution">
    <text evidence="2">The sequence shown here is derived from an EMBL/GenBank/DDBJ whole genome shotgun (WGS) entry which is preliminary data.</text>
</comment>
<sequence>MAVPDWMREQITAAEYDSWSEEVCREIEIVDGMVHLSARPTARHNRLARRIATALEAASTPQWYADGRFDLRLQDVPLNNRCPDTVVYRADTIDIMPCRPEHVLLVVEVVSPGSETTDRVTKPVQYAQAGIRHYWRVERATDPEPEVFTYELDPGTGAYRATEVFTGRVKATAPFPVEVDLTTP</sequence>